<keyword evidence="1" id="KW-0812">Transmembrane</keyword>
<dbReference type="EMBL" id="JAABLQ010000001">
    <property type="protein sequence ID" value="NBN79516.1"/>
    <property type="molecule type" value="Genomic_DNA"/>
</dbReference>
<dbReference type="Pfam" id="PF13787">
    <property type="entry name" value="HXXEE"/>
    <property type="match status" value="1"/>
</dbReference>
<feature type="transmembrane region" description="Helical" evidence="1">
    <location>
        <begin position="137"/>
        <end position="159"/>
    </location>
</feature>
<dbReference type="RefSeq" id="WP_161709040.1">
    <property type="nucleotide sequence ID" value="NZ_JAABLQ010000001.1"/>
</dbReference>
<gene>
    <name evidence="2" type="ORF">GWI72_14665</name>
</gene>
<evidence type="ECO:0000313" key="2">
    <source>
        <dbReference type="EMBL" id="NBN79516.1"/>
    </source>
</evidence>
<protein>
    <submittedName>
        <fullName evidence="2">HXXEE domain-containing protein</fullName>
    </submittedName>
</protein>
<proteinExistence type="predicted"/>
<sequence>MMTGVLERLSANWVYGGFMAGFVLLLLAPALTAGWPQAELSVYLVLPVYMLHQFEEHDRDRFRQFVNARIGHGREVLTPGFVFAVNIFGVWWVAALAILAMRFVDAGWGLVAVYLVLVNAVLHIVQMIALRQPNPGVWTAIVLFLPLGAAGLAGLWPVASLTQHLVSLVLIIALHGLILARVKAGLAGSAPAA</sequence>
<reference evidence="3" key="1">
    <citation type="submission" date="2020-01" db="EMBL/GenBank/DDBJ databases">
        <authorList>
            <person name="Fang Y."/>
            <person name="Sun R."/>
            <person name="Nie L."/>
            <person name="He J."/>
            <person name="Hao L."/>
            <person name="Wang L."/>
            <person name="Su S."/>
            <person name="Lv E."/>
            <person name="Zhang Z."/>
            <person name="Xie R."/>
            <person name="Liu H."/>
        </authorList>
    </citation>
    <scope>NUCLEOTIDE SEQUENCE [LARGE SCALE GENOMIC DNA]</scope>
    <source>
        <strain evidence="3">XCT-53</strain>
    </source>
</reference>
<feature type="transmembrane region" description="Helical" evidence="1">
    <location>
        <begin position="106"/>
        <end position="125"/>
    </location>
</feature>
<feature type="transmembrane region" description="Helical" evidence="1">
    <location>
        <begin position="76"/>
        <end position="100"/>
    </location>
</feature>
<evidence type="ECO:0000313" key="3">
    <source>
        <dbReference type="Proteomes" id="UP000586722"/>
    </source>
</evidence>
<keyword evidence="3" id="KW-1185">Reference proteome</keyword>
<dbReference type="AlphaFoldDB" id="A0A7X5JAK0"/>
<organism evidence="2 3">
    <name type="scientific">Pannonibacter tanglangensis</name>
    <dbReference type="NCBI Taxonomy" id="2750084"/>
    <lineage>
        <taxon>Bacteria</taxon>
        <taxon>Pseudomonadati</taxon>
        <taxon>Pseudomonadota</taxon>
        <taxon>Alphaproteobacteria</taxon>
        <taxon>Hyphomicrobiales</taxon>
        <taxon>Stappiaceae</taxon>
        <taxon>Pannonibacter</taxon>
    </lineage>
</organism>
<feature type="transmembrane region" description="Helical" evidence="1">
    <location>
        <begin position="165"/>
        <end position="182"/>
    </location>
</feature>
<feature type="transmembrane region" description="Helical" evidence="1">
    <location>
        <begin position="12"/>
        <end position="32"/>
    </location>
</feature>
<dbReference type="Proteomes" id="UP000586722">
    <property type="component" value="Unassembled WGS sequence"/>
</dbReference>
<dbReference type="InterPro" id="IPR025671">
    <property type="entry name" value="HXXEE"/>
</dbReference>
<comment type="caution">
    <text evidence="2">The sequence shown here is derived from an EMBL/GenBank/DDBJ whole genome shotgun (WGS) entry which is preliminary data.</text>
</comment>
<keyword evidence="1" id="KW-0472">Membrane</keyword>
<accession>A0A7X5JAK0</accession>
<name>A0A7X5JAK0_9HYPH</name>
<evidence type="ECO:0000256" key="1">
    <source>
        <dbReference type="SAM" id="Phobius"/>
    </source>
</evidence>
<keyword evidence="1" id="KW-1133">Transmembrane helix</keyword>